<comment type="subcellular location">
    <subcellularLocation>
        <location evidence="1">Membrane</location>
        <topology evidence="1">Single-pass type IV membrane protein</topology>
    </subcellularLocation>
</comment>
<evidence type="ECO:0000256" key="8">
    <source>
        <dbReference type="SAM" id="MobiDB-lite"/>
    </source>
</evidence>
<keyword evidence="7" id="KW-0472">Membrane</keyword>
<feature type="region of interest" description="Disordered" evidence="8">
    <location>
        <begin position="399"/>
        <end position="429"/>
    </location>
</feature>
<dbReference type="InterPro" id="IPR045242">
    <property type="entry name" value="Syntaxin"/>
</dbReference>
<dbReference type="Pfam" id="PF11416">
    <property type="entry name" value="Syntaxin-5_N"/>
    <property type="match status" value="1"/>
</dbReference>
<dbReference type="InterPro" id="IPR010989">
    <property type="entry name" value="SNARE"/>
</dbReference>
<feature type="region of interest" description="Disordered" evidence="8">
    <location>
        <begin position="590"/>
        <end position="637"/>
    </location>
</feature>
<comment type="similarity">
    <text evidence="2">Belongs to the syntaxin family.</text>
</comment>
<dbReference type="EMBL" id="BAABUJ010000006">
    <property type="protein sequence ID" value="GAA5796325.1"/>
    <property type="molecule type" value="Genomic_DNA"/>
</dbReference>
<dbReference type="InterPro" id="IPR000727">
    <property type="entry name" value="T_SNARE_dom"/>
</dbReference>
<evidence type="ECO:0000256" key="7">
    <source>
        <dbReference type="ARBA" id="ARBA00023136"/>
    </source>
</evidence>
<dbReference type="InterPro" id="IPR021538">
    <property type="entry name" value="Syntaxin-5_N"/>
</dbReference>
<evidence type="ECO:0000256" key="3">
    <source>
        <dbReference type="ARBA" id="ARBA00022448"/>
    </source>
</evidence>
<feature type="compositionally biased region" description="Polar residues" evidence="8">
    <location>
        <begin position="178"/>
        <end position="187"/>
    </location>
</feature>
<dbReference type="Gene3D" id="1.10.720.30">
    <property type="entry name" value="SAP domain"/>
    <property type="match status" value="1"/>
</dbReference>
<evidence type="ECO:0000256" key="6">
    <source>
        <dbReference type="ARBA" id="ARBA00023054"/>
    </source>
</evidence>
<dbReference type="PANTHER" id="PTHR19957">
    <property type="entry name" value="SYNTAXIN"/>
    <property type="match status" value="1"/>
</dbReference>
<dbReference type="Pfam" id="PF02037">
    <property type="entry name" value="SAP"/>
    <property type="match status" value="1"/>
</dbReference>
<evidence type="ECO:0000256" key="4">
    <source>
        <dbReference type="ARBA" id="ARBA00022692"/>
    </source>
</evidence>
<evidence type="ECO:0000313" key="11">
    <source>
        <dbReference type="EMBL" id="GAA5796325.1"/>
    </source>
</evidence>
<keyword evidence="5" id="KW-1133">Transmembrane helix</keyword>
<feature type="compositionally biased region" description="Low complexity" evidence="8">
    <location>
        <begin position="705"/>
        <end position="725"/>
    </location>
</feature>
<dbReference type="SUPFAM" id="SSF68906">
    <property type="entry name" value="SAP domain"/>
    <property type="match status" value="1"/>
</dbReference>
<organism evidence="11 12">
    <name type="scientific">Helicostylum pulchrum</name>
    <dbReference type="NCBI Taxonomy" id="562976"/>
    <lineage>
        <taxon>Eukaryota</taxon>
        <taxon>Fungi</taxon>
        <taxon>Fungi incertae sedis</taxon>
        <taxon>Mucoromycota</taxon>
        <taxon>Mucoromycotina</taxon>
        <taxon>Mucoromycetes</taxon>
        <taxon>Mucorales</taxon>
        <taxon>Mucorineae</taxon>
        <taxon>Mucoraceae</taxon>
        <taxon>Helicostylum</taxon>
    </lineage>
</organism>
<feature type="domain" description="SAP" evidence="10">
    <location>
        <begin position="554"/>
        <end position="588"/>
    </location>
</feature>
<feature type="region of interest" description="Disordered" evidence="8">
    <location>
        <begin position="178"/>
        <end position="229"/>
    </location>
</feature>
<keyword evidence="3" id="KW-0813">Transport</keyword>
<evidence type="ECO:0000259" key="10">
    <source>
        <dbReference type="PROSITE" id="PS50800"/>
    </source>
</evidence>
<evidence type="ECO:0008006" key="13">
    <source>
        <dbReference type="Google" id="ProtNLM"/>
    </source>
</evidence>
<protein>
    <recommendedName>
        <fullName evidence="13">SAP domain-containing protein</fullName>
    </recommendedName>
</protein>
<dbReference type="SMART" id="SM00513">
    <property type="entry name" value="SAP"/>
    <property type="match status" value="1"/>
</dbReference>
<feature type="compositionally biased region" description="Low complexity" evidence="8">
    <location>
        <begin position="676"/>
        <end position="698"/>
    </location>
</feature>
<dbReference type="Proteomes" id="UP001476247">
    <property type="component" value="Unassembled WGS sequence"/>
</dbReference>
<dbReference type="Gene3D" id="1.20.58.70">
    <property type="match status" value="1"/>
</dbReference>
<reference evidence="11 12" key="1">
    <citation type="submission" date="2024-04" db="EMBL/GenBank/DDBJ databases">
        <title>genome sequences of Mucor flavus KT1a and Helicostylum pulchrum KT1b strains isolation_sourced from the surface of a dry-aged beef.</title>
        <authorList>
            <person name="Toyotome T."/>
            <person name="Hosono M."/>
            <person name="Torimaru M."/>
            <person name="Fukuda K."/>
            <person name="Mikami N."/>
        </authorList>
    </citation>
    <scope>NUCLEOTIDE SEQUENCE [LARGE SCALE GENOMIC DNA]</scope>
    <source>
        <strain evidence="11 12">KT1b</strain>
    </source>
</reference>
<keyword evidence="12" id="KW-1185">Reference proteome</keyword>
<evidence type="ECO:0000256" key="1">
    <source>
        <dbReference type="ARBA" id="ARBA00004211"/>
    </source>
</evidence>
<dbReference type="PANTHER" id="PTHR19957:SF3">
    <property type="entry name" value="SYNTAXIN-5"/>
    <property type="match status" value="1"/>
</dbReference>
<dbReference type="SMART" id="SM00397">
    <property type="entry name" value="t_SNARE"/>
    <property type="match status" value="1"/>
</dbReference>
<feature type="region of interest" description="Disordered" evidence="8">
    <location>
        <begin position="476"/>
        <end position="497"/>
    </location>
</feature>
<feature type="compositionally biased region" description="Low complexity" evidence="8">
    <location>
        <begin position="627"/>
        <end position="637"/>
    </location>
</feature>
<dbReference type="PROSITE" id="PS50800">
    <property type="entry name" value="SAP"/>
    <property type="match status" value="1"/>
</dbReference>
<evidence type="ECO:0000313" key="12">
    <source>
        <dbReference type="Proteomes" id="UP001476247"/>
    </source>
</evidence>
<comment type="caution">
    <text evidence="11">The sequence shown here is derived from an EMBL/GenBank/DDBJ whole genome shotgun (WGS) entry which is preliminary data.</text>
</comment>
<feature type="region of interest" description="Disordered" evidence="8">
    <location>
        <begin position="651"/>
        <end position="725"/>
    </location>
</feature>
<dbReference type="InterPro" id="IPR036361">
    <property type="entry name" value="SAP_dom_sf"/>
</dbReference>
<keyword evidence="6" id="KW-0175">Coiled coil</keyword>
<gene>
    <name evidence="11" type="ORF">HPULCUR_001695</name>
</gene>
<sequence>MTTSFRDRTNEFHSMCERIRTRTHTPNTILERRALLSSPEPSQASLKKKAPHGRSEFSMMAAEISRQITNTAAKLEKLTRLAKRKTLFDDKPVEISELTFIIKQDIAKLNKQIAMLQDYTKNQKQPSKQASEHTSNVVVALQSKLADTSMSFKDVLEIRTENMKMSKDKRDQFLFSAAEQTDPTLANSPLMKTRRRGLDNNNNNNNNNNSNSNSSIIPSKVPEQETESTLSLGIPMISQQQQQEMMVMEQDRYIDNRSTAIESIESTIAELGGIFQQLATMVAEQRETVQRIDQNTDDIEMNVMGAQRDHSGPLFSQPFDPSTLNATSDFDSSMDAWDFYSQVNIPESILLSDPNFLRQHQLLQEQQKEMHTRLTHDDERHEQVSNLTAMFEPVVKIEGDKKSKKTQNRRQQIVMTNNNDNNNDDDDTVDHQRRFNELQARFRVNYARKQVNHVKATNNKPAKPQAEPIIQMNNKTTTTTQPLPPPPPPSSSSLSSAMIGINNNEENTELLSSSFPSRTMPIQIQRVSRLNSSQPFDAESHQKQLDNQLDKVDFDDITVSELKEMLRQRGKPATGKKAVLLQRLQEEREISKGGRSAGSFGSSASRLLSNRHSQPVPRSVNNNNIESPQRPRSFQSSSPVMIQAANNNNSTAAAAASPASPGTSLHRSIANMHIGSPPTSSISRRYSPYSPRLSSSPKPVHHEYSSSVPLSSSPTNNNNVHSLPNNNMMLSSSYSAKPSCRYYNKPKTYKPFMSSALATPDREEDVNPFDAYYNTPIKEEVIDYDPEPSIKQEPMPEMNNQQHDINLDWMDPTAFDILLQQQQAPMLMDNNQQQFLSNEQIMAMLNTQQQQQQINFDFRLDDTSFNHHQPYNYHPSN</sequence>
<feature type="compositionally biased region" description="Low complexity" evidence="8">
    <location>
        <begin position="651"/>
        <end position="664"/>
    </location>
</feature>
<proteinExistence type="inferred from homology"/>
<keyword evidence="4" id="KW-0812">Transmembrane</keyword>
<feature type="domain" description="T-SNARE coiled-coil homology" evidence="9">
    <location>
        <begin position="251"/>
        <end position="313"/>
    </location>
</feature>
<dbReference type="SUPFAM" id="SSF47661">
    <property type="entry name" value="t-snare proteins"/>
    <property type="match status" value="1"/>
</dbReference>
<dbReference type="CDD" id="cd15844">
    <property type="entry name" value="SNARE_syntaxin5"/>
    <property type="match status" value="1"/>
</dbReference>
<feature type="compositionally biased region" description="Low complexity" evidence="8">
    <location>
        <begin position="593"/>
        <end position="608"/>
    </location>
</feature>
<feature type="compositionally biased region" description="Low complexity" evidence="8">
    <location>
        <begin position="200"/>
        <end position="215"/>
    </location>
</feature>
<evidence type="ECO:0000256" key="5">
    <source>
        <dbReference type="ARBA" id="ARBA00022989"/>
    </source>
</evidence>
<evidence type="ECO:0000256" key="2">
    <source>
        <dbReference type="ARBA" id="ARBA00009063"/>
    </source>
</evidence>
<evidence type="ECO:0000259" key="9">
    <source>
        <dbReference type="PROSITE" id="PS50192"/>
    </source>
</evidence>
<dbReference type="InterPro" id="IPR003034">
    <property type="entry name" value="SAP_dom"/>
</dbReference>
<dbReference type="PROSITE" id="PS50192">
    <property type="entry name" value="T_SNARE"/>
    <property type="match status" value="1"/>
</dbReference>
<accession>A0ABP9XPY2</accession>
<name>A0ABP9XPY2_9FUNG</name>